<dbReference type="AlphaFoldDB" id="A0A381Q4T7"/>
<proteinExistence type="predicted"/>
<reference evidence="3" key="1">
    <citation type="submission" date="2018-05" db="EMBL/GenBank/DDBJ databases">
        <authorList>
            <person name="Lanie J.A."/>
            <person name="Ng W.-L."/>
            <person name="Kazmierczak K.M."/>
            <person name="Andrzejewski T.M."/>
            <person name="Davidsen T.M."/>
            <person name="Wayne K.J."/>
            <person name="Tettelin H."/>
            <person name="Glass J.I."/>
            <person name="Rusch D."/>
            <person name="Podicherti R."/>
            <person name="Tsui H.-C.T."/>
            <person name="Winkler M.E."/>
        </authorList>
    </citation>
    <scope>NUCLEOTIDE SEQUENCE</scope>
</reference>
<evidence type="ECO:0000256" key="1">
    <source>
        <dbReference type="ARBA" id="ARBA00023235"/>
    </source>
</evidence>
<keyword evidence="1" id="KW-0413">Isomerase</keyword>
<gene>
    <name evidence="3" type="ORF">METZ01_LOCUS26944</name>
</gene>
<dbReference type="Pfam" id="PF01642">
    <property type="entry name" value="MM_CoA_mutase"/>
    <property type="match status" value="1"/>
</dbReference>
<accession>A0A381Q4T7</accession>
<dbReference type="InterPro" id="IPR006099">
    <property type="entry name" value="MeMalonylCoA_mutase_a/b_cat"/>
</dbReference>
<feature type="domain" description="Methylmalonyl-CoA mutase alpha/beta chain catalytic" evidence="2">
    <location>
        <begin position="8"/>
        <end position="512"/>
    </location>
</feature>
<dbReference type="InterPro" id="IPR006098">
    <property type="entry name" value="MMCoA_mutase_a_cat"/>
</dbReference>
<protein>
    <recommendedName>
        <fullName evidence="2">Methylmalonyl-CoA mutase alpha/beta chain catalytic domain-containing protein</fullName>
    </recommendedName>
</protein>
<organism evidence="3">
    <name type="scientific">marine metagenome</name>
    <dbReference type="NCBI Taxonomy" id="408172"/>
    <lineage>
        <taxon>unclassified sequences</taxon>
        <taxon>metagenomes</taxon>
        <taxon>ecological metagenomes</taxon>
    </lineage>
</organism>
<dbReference type="GO" id="GO:0031419">
    <property type="term" value="F:cobalamin binding"/>
    <property type="evidence" value="ECO:0007669"/>
    <property type="project" value="InterPro"/>
</dbReference>
<dbReference type="SUPFAM" id="SSF51703">
    <property type="entry name" value="Cobalamin (vitamin B12)-dependent enzymes"/>
    <property type="match status" value="1"/>
</dbReference>
<name>A0A381Q4T7_9ZZZZ</name>
<dbReference type="Gene3D" id="3.20.20.240">
    <property type="entry name" value="Methylmalonyl-CoA mutase"/>
    <property type="match status" value="1"/>
</dbReference>
<dbReference type="InterPro" id="IPR016176">
    <property type="entry name" value="Cbl-dep_enz_cat"/>
</dbReference>
<dbReference type="NCBIfam" id="TIGR00641">
    <property type="entry name" value="acid_CoA_mut_N"/>
    <property type="match status" value="1"/>
</dbReference>
<dbReference type="GO" id="GO:0004494">
    <property type="term" value="F:methylmalonyl-CoA mutase activity"/>
    <property type="evidence" value="ECO:0007669"/>
    <property type="project" value="InterPro"/>
</dbReference>
<evidence type="ECO:0000313" key="3">
    <source>
        <dbReference type="EMBL" id="SUZ74090.1"/>
    </source>
</evidence>
<dbReference type="PANTHER" id="PTHR48101">
    <property type="entry name" value="METHYLMALONYL-COA MUTASE, MITOCHONDRIAL-RELATED"/>
    <property type="match status" value="1"/>
</dbReference>
<evidence type="ECO:0000259" key="2">
    <source>
        <dbReference type="Pfam" id="PF01642"/>
    </source>
</evidence>
<dbReference type="EMBL" id="UINC01001199">
    <property type="protein sequence ID" value="SUZ74090.1"/>
    <property type="molecule type" value="Genomic_DNA"/>
</dbReference>
<dbReference type="PANTHER" id="PTHR48101:SF1">
    <property type="entry name" value="METHYLMALONYL-COA MUTASE, LARGE SUBUNIT"/>
    <property type="match status" value="1"/>
</dbReference>
<sequence>MKNQPVCTDSGIEVETVYNTANTEEAPPPGTFPFTRGIHPDMYRERLWTMRQYAGFGTPQQTNERFHYLLERGQTGLSVAFDLPTQMGHDSDAKIAMGEVGRVGVAIDSLEDMKSLFERIPLGKVSTSMTINSTAAILLALYVAVADEQDVARNLLGGTLQNDVLKEYVARGTYIYPVENSLRLATDIIAFCKDELPNWNPISISGYHIREAGATAPQELAFTFANGLEYTARAVEAGLDIDAFAPRLSFFFAAHNDLLEEVAKFRAARRLWASLLRRHYDASDNSCRLRFHTQTGGSTLSAQQPLNNVVRVTIQALAATLGGSQSLHTNSYDEALTLPTKEAAKLALRTQQIIASESGITRTADPLGGSYYVEALTDEIERSALNYLETIEELGGASKAIEYMVEEIQTAAYKVQLDVEAGRRKIVGVNVHTEEDESRHIEKPDYELLEQEQITRLRSHKERRVDVEIRAQLEDLRSAARGDENLMPRLISSVKAGVTVGELSDALRSEWGAYHG</sequence>